<evidence type="ECO:0000313" key="3">
    <source>
        <dbReference type="Proteomes" id="UP000238196"/>
    </source>
</evidence>
<accession>A0A2S5KH21</accession>
<dbReference type="PANTHER" id="PTHR47472">
    <property type="entry name" value="PROPIONYL-COA CARBOXYLASE"/>
    <property type="match status" value="1"/>
</dbReference>
<evidence type="ECO:0000313" key="2">
    <source>
        <dbReference type="EMBL" id="PPC74060.1"/>
    </source>
</evidence>
<evidence type="ECO:0000259" key="1">
    <source>
        <dbReference type="Pfam" id="PF23544"/>
    </source>
</evidence>
<dbReference type="Pfam" id="PF23544">
    <property type="entry name" value="AtuA_ferredoxin"/>
    <property type="match status" value="1"/>
</dbReference>
<dbReference type="InterPro" id="IPR056362">
    <property type="entry name" value="AtuA-like_ferredoxin_dom"/>
</dbReference>
<dbReference type="PANTHER" id="PTHR47472:SF1">
    <property type="entry name" value="DUF1446-DOMAIN-CONTAINING PROTEIN"/>
    <property type="match status" value="1"/>
</dbReference>
<organism evidence="2 3">
    <name type="scientific">Proteobacteria bacterium 228</name>
    <dbReference type="NCBI Taxonomy" id="2083153"/>
    <lineage>
        <taxon>Bacteria</taxon>
        <taxon>Pseudomonadati</taxon>
        <taxon>Pseudomonadota</taxon>
    </lineage>
</organism>
<sequence length="125" mass="13797">MTPITITAAESNAQVRLVDIAHARAGDKGNTLNIAVFVYRPEHYHWLVEHLTEEVVSQRFAHRQPLKVTRYCLPGLQGMNLVLEGVLEGGVNASSTLDRHGKSLSYLLLGLYLPAPGDPPLSQER</sequence>
<comment type="caution">
    <text evidence="2">The sequence shown here is derived from an EMBL/GenBank/DDBJ whole genome shotgun (WGS) entry which is preliminary data.</text>
</comment>
<dbReference type="OrthoDB" id="9763456at2"/>
<reference evidence="2 3" key="1">
    <citation type="submission" date="2018-02" db="EMBL/GenBank/DDBJ databases">
        <title>novel marine gammaproteobacteria from coastal saline agro ecosystem.</title>
        <authorList>
            <person name="Krishnan R."/>
            <person name="Ramesh Kumar N."/>
        </authorList>
    </citation>
    <scope>NUCLEOTIDE SEQUENCE [LARGE SCALE GENOMIC DNA]</scope>
    <source>
        <strain evidence="2 3">228</strain>
    </source>
</reference>
<proteinExistence type="predicted"/>
<name>A0A2S5KH21_9PROT</name>
<gene>
    <name evidence="2" type="ORF">C4K68_28020</name>
</gene>
<dbReference type="EMBL" id="PRLP01000169">
    <property type="protein sequence ID" value="PPC74060.1"/>
    <property type="molecule type" value="Genomic_DNA"/>
</dbReference>
<dbReference type="Proteomes" id="UP000238196">
    <property type="component" value="Unassembled WGS sequence"/>
</dbReference>
<dbReference type="AlphaFoldDB" id="A0A2S5KH21"/>
<feature type="domain" description="AtuA-like ferredoxin-fold" evidence="1">
    <location>
        <begin position="15"/>
        <end position="111"/>
    </location>
</feature>
<protein>
    <recommendedName>
        <fullName evidence="1">AtuA-like ferredoxin-fold domain-containing protein</fullName>
    </recommendedName>
</protein>